<dbReference type="RefSeq" id="WP_339096124.1">
    <property type="nucleotide sequence ID" value="NZ_CP149782.1"/>
</dbReference>
<dbReference type="EMBL" id="CP149782">
    <property type="protein sequence ID" value="WYF44951.1"/>
    <property type="molecule type" value="Genomic_DNA"/>
</dbReference>
<dbReference type="AlphaFoldDB" id="A0AAU6Q3P7"/>
<accession>A0AAU6Q3P7</accession>
<gene>
    <name evidence="1" type="ORF">WDJ50_02220</name>
</gene>
<evidence type="ECO:0000313" key="1">
    <source>
        <dbReference type="EMBL" id="WYF44951.1"/>
    </source>
</evidence>
<proteinExistence type="predicted"/>
<organism evidence="1">
    <name type="scientific">Deinococcus sp. VB142</name>
    <dbReference type="NCBI Taxonomy" id="3112952"/>
    <lineage>
        <taxon>Bacteria</taxon>
        <taxon>Thermotogati</taxon>
        <taxon>Deinococcota</taxon>
        <taxon>Deinococci</taxon>
        <taxon>Deinococcales</taxon>
        <taxon>Deinococcaceae</taxon>
        <taxon>Deinococcus</taxon>
    </lineage>
</organism>
<reference evidence="1" key="1">
    <citation type="submission" date="2024-03" db="EMBL/GenBank/DDBJ databases">
        <title>Deinococcus weizhi sp. nov., isolated from human skin.</title>
        <authorList>
            <person name="Wei Z."/>
            <person name="Tian F."/>
            <person name="Yang C."/>
            <person name="Xin L.T."/>
            <person name="Wen Z.J."/>
            <person name="Lan K.C."/>
            <person name="Yu L."/>
            <person name="Zhe W."/>
            <person name="Dan F.D."/>
            <person name="Jun W."/>
            <person name="Rui Z."/>
            <person name="Yong X.J."/>
            <person name="Ting Y."/>
            <person name="Wei X."/>
            <person name="Xu Z.G."/>
            <person name="Xin Z."/>
            <person name="Dong F.G."/>
            <person name="Ni X.M."/>
            <person name="Zheng M.G."/>
            <person name="Chun Y."/>
            <person name="Qian W.X."/>
        </authorList>
    </citation>
    <scope>NUCLEOTIDE SEQUENCE</scope>
    <source>
        <strain evidence="1">VB142</strain>
    </source>
</reference>
<name>A0AAU6Q3P7_9DEIO</name>
<sequence>MAFRHSPRRKRAARRTDSPAVLLWLLVVLSVGAVGGIAGAKYLSRRDRLQPEDPDAPLFI</sequence>
<protein>
    <submittedName>
        <fullName evidence="1">Uncharacterized protein</fullName>
    </submittedName>
</protein>